<comment type="caution">
    <text evidence="3">The sequence shown here is derived from an EMBL/GenBank/DDBJ whole genome shotgun (WGS) entry which is preliminary data.</text>
</comment>
<dbReference type="Pfam" id="PF07859">
    <property type="entry name" value="Abhydrolase_3"/>
    <property type="match status" value="1"/>
</dbReference>
<evidence type="ECO:0000256" key="1">
    <source>
        <dbReference type="SAM" id="MobiDB-lite"/>
    </source>
</evidence>
<organism evidence="3 4">
    <name type="scientific">Nocardia veterana</name>
    <dbReference type="NCBI Taxonomy" id="132249"/>
    <lineage>
        <taxon>Bacteria</taxon>
        <taxon>Bacillati</taxon>
        <taxon>Actinomycetota</taxon>
        <taxon>Actinomycetes</taxon>
        <taxon>Mycobacteriales</taxon>
        <taxon>Nocardiaceae</taxon>
        <taxon>Nocardia</taxon>
    </lineage>
</organism>
<name>A0A7X6M1D7_9NOCA</name>
<dbReference type="InterPro" id="IPR029058">
    <property type="entry name" value="AB_hydrolase_fold"/>
</dbReference>
<keyword evidence="4" id="KW-1185">Reference proteome</keyword>
<feature type="region of interest" description="Disordered" evidence="1">
    <location>
        <begin position="1"/>
        <end position="34"/>
    </location>
</feature>
<gene>
    <name evidence="3" type="ORF">HGA07_23025</name>
</gene>
<evidence type="ECO:0000259" key="2">
    <source>
        <dbReference type="Pfam" id="PF07859"/>
    </source>
</evidence>
<evidence type="ECO:0000313" key="4">
    <source>
        <dbReference type="Proteomes" id="UP000523447"/>
    </source>
</evidence>
<dbReference type="Gene3D" id="3.40.50.1820">
    <property type="entry name" value="alpha/beta hydrolase"/>
    <property type="match status" value="1"/>
</dbReference>
<dbReference type="GO" id="GO:0016787">
    <property type="term" value="F:hydrolase activity"/>
    <property type="evidence" value="ECO:0007669"/>
    <property type="project" value="UniProtKB-KW"/>
</dbReference>
<reference evidence="3 4" key="1">
    <citation type="submission" date="2020-04" db="EMBL/GenBank/DDBJ databases">
        <title>MicrobeNet Type strains.</title>
        <authorList>
            <person name="Nicholson A.C."/>
        </authorList>
    </citation>
    <scope>NUCLEOTIDE SEQUENCE [LARGE SCALE GENOMIC DNA]</scope>
    <source>
        <strain evidence="3 4">DSM 44445</strain>
    </source>
</reference>
<keyword evidence="3" id="KW-0378">Hydrolase</keyword>
<dbReference type="AlphaFoldDB" id="A0A7X6M1D7"/>
<dbReference type="Proteomes" id="UP000523447">
    <property type="component" value="Unassembled WGS sequence"/>
</dbReference>
<feature type="domain" description="Alpha/beta hydrolase fold-3" evidence="2">
    <location>
        <begin position="40"/>
        <end position="122"/>
    </location>
</feature>
<dbReference type="InterPro" id="IPR013094">
    <property type="entry name" value="AB_hydrolase_3"/>
</dbReference>
<evidence type="ECO:0000313" key="3">
    <source>
        <dbReference type="EMBL" id="NKY88481.1"/>
    </source>
</evidence>
<accession>A0A7X6M1D7</accession>
<dbReference type="EMBL" id="JAAXPE010000030">
    <property type="protein sequence ID" value="NKY88481.1"/>
    <property type="molecule type" value="Genomic_DNA"/>
</dbReference>
<protein>
    <submittedName>
        <fullName evidence="3">Alpha/beta hydrolase fold domain-containing protein</fullName>
    </submittedName>
</protein>
<dbReference type="SUPFAM" id="SSF53474">
    <property type="entry name" value="alpha/beta-Hydrolases"/>
    <property type="match status" value="1"/>
</dbReference>
<proteinExistence type="predicted"/>
<sequence length="148" mass="16337">MPVGCPVSNRPRARSPAVRQLPRPRTSFRTTPRRPAPWNAQSLFLEAVPGLLPWRNVLVTQIALAWASAPARATDLSGLPHTFIDVGDAEGFRDEAIDYARNLSRAGVSVDLHVWAGGFHGYENITQAAVARASFSTRTAYFRRALER</sequence>
<dbReference type="RefSeq" id="WP_083893403.1">
    <property type="nucleotide sequence ID" value="NZ_CAWPHS010000024.1"/>
</dbReference>